<name>A0A194R719_PAPMA</name>
<evidence type="ECO:0000256" key="1">
    <source>
        <dbReference type="PROSITE-ProRule" id="PRU00042"/>
    </source>
</evidence>
<accession>A0A194R719</accession>
<evidence type="ECO:0000313" key="4">
    <source>
        <dbReference type="Proteomes" id="UP000053240"/>
    </source>
</evidence>
<dbReference type="InParanoid" id="A0A194R719"/>
<dbReference type="Pfam" id="PF12874">
    <property type="entry name" value="zf-met"/>
    <property type="match status" value="1"/>
</dbReference>
<keyword evidence="1" id="KW-0863">Zinc-finger</keyword>
<dbReference type="PROSITE" id="PS00028">
    <property type="entry name" value="ZINC_FINGER_C2H2_1"/>
    <property type="match status" value="1"/>
</dbReference>
<feature type="domain" description="C2H2-type" evidence="2">
    <location>
        <begin position="180"/>
        <end position="208"/>
    </location>
</feature>
<keyword evidence="1" id="KW-0479">Metal-binding</keyword>
<dbReference type="PROSITE" id="PS50157">
    <property type="entry name" value="ZINC_FINGER_C2H2_2"/>
    <property type="match status" value="1"/>
</dbReference>
<dbReference type="Proteomes" id="UP000053240">
    <property type="component" value="Unassembled WGS sequence"/>
</dbReference>
<dbReference type="AlphaFoldDB" id="A0A194R719"/>
<proteinExistence type="predicted"/>
<dbReference type="InterPro" id="IPR013087">
    <property type="entry name" value="Znf_C2H2_type"/>
</dbReference>
<gene>
    <name evidence="3" type="ORF">RR48_10797</name>
</gene>
<dbReference type="GO" id="GO:0008270">
    <property type="term" value="F:zinc ion binding"/>
    <property type="evidence" value="ECO:0007669"/>
    <property type="project" value="UniProtKB-KW"/>
</dbReference>
<sequence>MDYEIDIEEHDVLDNPVIKSIFPDLTKLKQEVLGDYDETSIEEQNASKDYIDPKLEDLSDNTSMPLEENIDEDFNVCNRPAAFIGNKIILGSKPNKDRSNLSKRNVSDSTVSLQNTTVLLKNIKPFLNNCRRYCELCLILFPTEEAYKIHENSYHLHPSTHTSEIYSESTKTQPNNVSVNTCYICNNTFTSISNLNEHVRNNHSSKRIQNVNGKISPKPAGSCFHCNVIFPNAQSLIEHLYDTLGTKKTNEI</sequence>
<dbReference type="Pfam" id="PF00096">
    <property type="entry name" value="zf-C2H2"/>
    <property type="match status" value="1"/>
</dbReference>
<evidence type="ECO:0000313" key="3">
    <source>
        <dbReference type="EMBL" id="KPJ13613.1"/>
    </source>
</evidence>
<dbReference type="SMART" id="SM00355">
    <property type="entry name" value="ZnF_C2H2"/>
    <property type="match status" value="3"/>
</dbReference>
<dbReference type="EMBL" id="KQ460615">
    <property type="protein sequence ID" value="KPJ13613.1"/>
    <property type="molecule type" value="Genomic_DNA"/>
</dbReference>
<keyword evidence="4" id="KW-1185">Reference proteome</keyword>
<keyword evidence="1" id="KW-0862">Zinc</keyword>
<protein>
    <recommendedName>
        <fullName evidence="2">C2H2-type domain-containing protein</fullName>
    </recommendedName>
</protein>
<evidence type="ECO:0000259" key="2">
    <source>
        <dbReference type="PROSITE" id="PS50157"/>
    </source>
</evidence>
<dbReference type="Gene3D" id="3.30.160.60">
    <property type="entry name" value="Classic Zinc Finger"/>
    <property type="match status" value="1"/>
</dbReference>
<reference evidence="3 4" key="1">
    <citation type="journal article" date="2015" name="Nat. Commun.">
        <title>Outbred genome sequencing and CRISPR/Cas9 gene editing in butterflies.</title>
        <authorList>
            <person name="Li X."/>
            <person name="Fan D."/>
            <person name="Zhang W."/>
            <person name="Liu G."/>
            <person name="Zhang L."/>
            <person name="Zhao L."/>
            <person name="Fang X."/>
            <person name="Chen L."/>
            <person name="Dong Y."/>
            <person name="Chen Y."/>
            <person name="Ding Y."/>
            <person name="Zhao R."/>
            <person name="Feng M."/>
            <person name="Zhu Y."/>
            <person name="Feng Y."/>
            <person name="Jiang X."/>
            <person name="Zhu D."/>
            <person name="Xiang H."/>
            <person name="Feng X."/>
            <person name="Li S."/>
            <person name="Wang J."/>
            <person name="Zhang G."/>
            <person name="Kronforst M.R."/>
            <person name="Wang W."/>
        </authorList>
    </citation>
    <scope>NUCLEOTIDE SEQUENCE [LARGE SCALE GENOMIC DNA]</scope>
    <source>
        <strain evidence="3">Ya'a_city_454_Pm</strain>
        <tissue evidence="3">Whole body</tissue>
    </source>
</reference>
<organism evidence="3 4">
    <name type="scientific">Papilio machaon</name>
    <name type="common">Old World swallowtail butterfly</name>
    <dbReference type="NCBI Taxonomy" id="76193"/>
    <lineage>
        <taxon>Eukaryota</taxon>
        <taxon>Metazoa</taxon>
        <taxon>Ecdysozoa</taxon>
        <taxon>Arthropoda</taxon>
        <taxon>Hexapoda</taxon>
        <taxon>Insecta</taxon>
        <taxon>Pterygota</taxon>
        <taxon>Neoptera</taxon>
        <taxon>Endopterygota</taxon>
        <taxon>Lepidoptera</taxon>
        <taxon>Glossata</taxon>
        <taxon>Ditrysia</taxon>
        <taxon>Papilionoidea</taxon>
        <taxon>Papilionidae</taxon>
        <taxon>Papilioninae</taxon>
        <taxon>Papilio</taxon>
    </lineage>
</organism>